<dbReference type="AlphaFoldDB" id="A0A3S5A3V1"/>
<organism evidence="2 3">
    <name type="scientific">Protopolystoma xenopodis</name>
    <dbReference type="NCBI Taxonomy" id="117903"/>
    <lineage>
        <taxon>Eukaryota</taxon>
        <taxon>Metazoa</taxon>
        <taxon>Spiralia</taxon>
        <taxon>Lophotrochozoa</taxon>
        <taxon>Platyhelminthes</taxon>
        <taxon>Monogenea</taxon>
        <taxon>Polyopisthocotylea</taxon>
        <taxon>Polystomatidea</taxon>
        <taxon>Polystomatidae</taxon>
        <taxon>Protopolystoma</taxon>
    </lineage>
</organism>
<comment type="caution">
    <text evidence="2">The sequence shown here is derived from an EMBL/GenBank/DDBJ whole genome shotgun (WGS) entry which is preliminary data.</text>
</comment>
<gene>
    <name evidence="2" type="ORF">PXEA_LOCUS4692</name>
</gene>
<evidence type="ECO:0000256" key="1">
    <source>
        <dbReference type="SAM" id="MobiDB-lite"/>
    </source>
</evidence>
<name>A0A3S5A3V1_9PLAT</name>
<proteinExistence type="predicted"/>
<dbReference type="Proteomes" id="UP000784294">
    <property type="component" value="Unassembled WGS sequence"/>
</dbReference>
<sequence length="249" mass="26781">MIGSFGDFDPGDLTSLVDTNEENCSRLHQLFQHPSSLSSDLCKPTHFGTFGIAAQHASLSDSASTSNFNWPICVGGRQSLKRDDTMATTMTACNSATTASFVGNSSFQNKRLNGDLLERSPQPSIAASSLAAVNGYGGSYNGSYHGALSTGGLSVSSFSTSSRALQCHLSGDDMNADEPAWPLGNDILTRGSFSGIYPPFYLQYAEEKLRQQQENQLGQGSNCGTLRRNEEQNQAELGRSRSSVRIPRF</sequence>
<feature type="compositionally biased region" description="Polar residues" evidence="1">
    <location>
        <begin position="232"/>
        <end position="243"/>
    </location>
</feature>
<feature type="compositionally biased region" description="Polar residues" evidence="1">
    <location>
        <begin position="212"/>
        <end position="224"/>
    </location>
</feature>
<evidence type="ECO:0000313" key="3">
    <source>
        <dbReference type="Proteomes" id="UP000784294"/>
    </source>
</evidence>
<protein>
    <submittedName>
        <fullName evidence="2">Uncharacterized protein</fullName>
    </submittedName>
</protein>
<reference evidence="2" key="1">
    <citation type="submission" date="2018-11" db="EMBL/GenBank/DDBJ databases">
        <authorList>
            <consortium name="Pathogen Informatics"/>
        </authorList>
    </citation>
    <scope>NUCLEOTIDE SEQUENCE</scope>
</reference>
<keyword evidence="3" id="KW-1185">Reference proteome</keyword>
<feature type="region of interest" description="Disordered" evidence="1">
    <location>
        <begin position="212"/>
        <end position="249"/>
    </location>
</feature>
<dbReference type="EMBL" id="CAAALY010011268">
    <property type="protein sequence ID" value="VEL11252.1"/>
    <property type="molecule type" value="Genomic_DNA"/>
</dbReference>
<accession>A0A3S5A3V1</accession>
<evidence type="ECO:0000313" key="2">
    <source>
        <dbReference type="EMBL" id="VEL11252.1"/>
    </source>
</evidence>